<dbReference type="PIRSF" id="PIRSF000136">
    <property type="entry name" value="LGO_GLO"/>
    <property type="match status" value="1"/>
</dbReference>
<dbReference type="EMBL" id="PDOE01000002">
    <property type="protein sequence ID" value="RKL67990.1"/>
    <property type="molecule type" value="Genomic_DNA"/>
</dbReference>
<dbReference type="Proteomes" id="UP000281498">
    <property type="component" value="Unassembled WGS sequence"/>
</dbReference>
<keyword evidence="2" id="KW-0560">Oxidoreductase</keyword>
<comment type="caution">
    <text evidence="4">The sequence shown here is derived from an EMBL/GenBank/DDBJ whole genome shotgun (WGS) entry which is preliminary data.</text>
</comment>
<evidence type="ECO:0000256" key="1">
    <source>
        <dbReference type="ARBA" id="ARBA00022630"/>
    </source>
</evidence>
<gene>
    <name evidence="4" type="ORF">CR203_05650</name>
</gene>
<dbReference type="Gene3D" id="1.10.45.10">
    <property type="entry name" value="Vanillyl-alcohol Oxidase, Chain A, domain 4"/>
    <property type="match status" value="1"/>
</dbReference>
<evidence type="ECO:0000313" key="4">
    <source>
        <dbReference type="EMBL" id="RKL67990.1"/>
    </source>
</evidence>
<dbReference type="GO" id="GO:0080049">
    <property type="term" value="F:L-gulono-1,4-lactone dehydrogenase activity"/>
    <property type="evidence" value="ECO:0007669"/>
    <property type="project" value="TreeGrafter"/>
</dbReference>
<protein>
    <submittedName>
        <fullName evidence="4">FAD-binding protein</fullName>
    </submittedName>
</protein>
<dbReference type="Pfam" id="PF01565">
    <property type="entry name" value="FAD_binding_4"/>
    <property type="match status" value="1"/>
</dbReference>
<dbReference type="Pfam" id="PF04030">
    <property type="entry name" value="ALO"/>
    <property type="match status" value="1"/>
</dbReference>
<sequence length="419" mass="47579">MKEQRNWAGNYKYSADELHIPENIEQIQQLVTRCNSMRVLGTRHSFNGIADHTENLISLENFNQVLGLDSERRTVTVEAGIKYSDLCRYLHRKGYALENMASLPHISVAGACATATHGSGDQNRGLATSVSAMEIVSSDGDVIEFSRERSEEQMNGAVVGLGGAGVVTTLTLDVVPSYNIRQDVYENLALSHLKNHFDDIFSSAYSVSLFTDWKDETFNQVWLKSLSTEQSTFELGPEFFGAKAASKNLHPVPGSGTENCTEQMGIPGPWLERLSHFRMDFTPSHGKELQSEYIVPREHAYDALCAISQIREQIAPLLFISETRTIAQDDLWMSPCYKQESVAFHFTWKDDWESVQKVLPKMEEQLAPFLARPHWGKLFTMPSTRVQSLYEKLPDFQQLLQHYDPKGKFRNKYLNTYIF</sequence>
<proteinExistence type="predicted"/>
<dbReference type="GO" id="GO:0016020">
    <property type="term" value="C:membrane"/>
    <property type="evidence" value="ECO:0007669"/>
    <property type="project" value="InterPro"/>
</dbReference>
<dbReference type="GO" id="GO:0071949">
    <property type="term" value="F:FAD binding"/>
    <property type="evidence" value="ECO:0007669"/>
    <property type="project" value="InterPro"/>
</dbReference>
<accession>A0A3A9KB57</accession>
<dbReference type="Gene3D" id="3.30.465.10">
    <property type="match status" value="1"/>
</dbReference>
<dbReference type="PANTHER" id="PTHR43762">
    <property type="entry name" value="L-GULONOLACTONE OXIDASE"/>
    <property type="match status" value="1"/>
</dbReference>
<evidence type="ECO:0000313" key="5">
    <source>
        <dbReference type="Proteomes" id="UP000281498"/>
    </source>
</evidence>
<dbReference type="Gene3D" id="3.30.70.2520">
    <property type="match status" value="1"/>
</dbReference>
<dbReference type="PROSITE" id="PS51387">
    <property type="entry name" value="FAD_PCMH"/>
    <property type="match status" value="1"/>
</dbReference>
<dbReference type="GO" id="GO:0003885">
    <property type="term" value="F:D-arabinono-1,4-lactone oxidase activity"/>
    <property type="evidence" value="ECO:0007669"/>
    <property type="project" value="InterPro"/>
</dbReference>
<keyword evidence="5" id="KW-1185">Reference proteome</keyword>
<dbReference type="InterPro" id="IPR007173">
    <property type="entry name" value="ALO_C"/>
</dbReference>
<dbReference type="InterPro" id="IPR016166">
    <property type="entry name" value="FAD-bd_PCMH"/>
</dbReference>
<evidence type="ECO:0000256" key="2">
    <source>
        <dbReference type="ARBA" id="ARBA00023002"/>
    </source>
</evidence>
<dbReference type="InterPro" id="IPR016167">
    <property type="entry name" value="FAD-bd_PCMH_sub1"/>
</dbReference>
<dbReference type="AlphaFoldDB" id="A0A3A9KB57"/>
<dbReference type="InterPro" id="IPR006094">
    <property type="entry name" value="Oxid_FAD_bind_N"/>
</dbReference>
<dbReference type="RefSeq" id="WP_110938329.1">
    <property type="nucleotide sequence ID" value="NZ_KZ614147.1"/>
</dbReference>
<organism evidence="4 5">
    <name type="scientific">Salipaludibacillus neizhouensis</name>
    <dbReference type="NCBI Taxonomy" id="885475"/>
    <lineage>
        <taxon>Bacteria</taxon>
        <taxon>Bacillati</taxon>
        <taxon>Bacillota</taxon>
        <taxon>Bacilli</taxon>
        <taxon>Bacillales</taxon>
        <taxon>Bacillaceae</taxon>
    </lineage>
</organism>
<dbReference type="InterPro" id="IPR010031">
    <property type="entry name" value="FAD_lactone_oxidase-like"/>
</dbReference>
<dbReference type="InterPro" id="IPR036318">
    <property type="entry name" value="FAD-bd_PCMH-like_sf"/>
</dbReference>
<dbReference type="Gene3D" id="3.30.70.2530">
    <property type="match status" value="1"/>
</dbReference>
<dbReference type="Gene3D" id="3.30.43.10">
    <property type="entry name" value="Uridine Diphospho-n-acetylenolpyruvylglucosamine Reductase, domain 2"/>
    <property type="match status" value="1"/>
</dbReference>
<keyword evidence="1" id="KW-0285">Flavoprotein</keyword>
<dbReference type="SUPFAM" id="SSF56176">
    <property type="entry name" value="FAD-binding/transporter-associated domain-like"/>
    <property type="match status" value="1"/>
</dbReference>
<reference evidence="4 5" key="1">
    <citation type="submission" date="2017-10" db="EMBL/GenBank/DDBJ databases">
        <title>Bacillus sp. nov., a halophilic bacterium isolated from a Keqin Lake.</title>
        <authorList>
            <person name="Wang H."/>
        </authorList>
    </citation>
    <scope>NUCLEOTIDE SEQUENCE [LARGE SCALE GENOMIC DNA]</scope>
    <source>
        <strain evidence="4 5">KCTC 13187</strain>
    </source>
</reference>
<name>A0A3A9KB57_9BACI</name>
<feature type="domain" description="FAD-binding PCMH-type" evidence="3">
    <location>
        <begin position="11"/>
        <end position="177"/>
    </location>
</feature>
<dbReference type="PANTHER" id="PTHR43762:SF1">
    <property type="entry name" value="D-ARABINONO-1,4-LACTONE OXIDASE"/>
    <property type="match status" value="1"/>
</dbReference>
<dbReference type="InterPro" id="IPR016171">
    <property type="entry name" value="Vanillyl_alc_oxidase_C-sub2"/>
</dbReference>
<dbReference type="OrthoDB" id="9800184at2"/>
<evidence type="ECO:0000259" key="3">
    <source>
        <dbReference type="PROSITE" id="PS51387"/>
    </source>
</evidence>
<dbReference type="InterPro" id="IPR016169">
    <property type="entry name" value="FAD-bd_PCMH_sub2"/>
</dbReference>